<dbReference type="Proteomes" id="UP000266340">
    <property type="component" value="Unassembled WGS sequence"/>
</dbReference>
<dbReference type="RefSeq" id="WP_119151361.1">
    <property type="nucleotide sequence ID" value="NZ_JBHSOV010000041.1"/>
</dbReference>
<keyword evidence="2" id="KW-1185">Reference proteome</keyword>
<comment type="caution">
    <text evidence="1">The sequence shown here is derived from an EMBL/GenBank/DDBJ whole genome shotgun (WGS) entry which is preliminary data.</text>
</comment>
<reference evidence="1 2" key="1">
    <citation type="submission" date="2018-09" db="EMBL/GenBank/DDBJ databases">
        <title>Cohnella cavernae sp. nov., isolated from a karst cave.</title>
        <authorList>
            <person name="Zhu H."/>
        </authorList>
    </citation>
    <scope>NUCLEOTIDE SEQUENCE [LARGE SCALE GENOMIC DNA]</scope>
    <source>
        <strain evidence="1 2">K2E09-144</strain>
    </source>
</reference>
<evidence type="ECO:0000313" key="2">
    <source>
        <dbReference type="Proteomes" id="UP000266340"/>
    </source>
</evidence>
<proteinExistence type="predicted"/>
<dbReference type="PANTHER" id="PTHR36439">
    <property type="entry name" value="BLL4334 PROTEIN"/>
    <property type="match status" value="1"/>
</dbReference>
<dbReference type="SUPFAM" id="SSF160379">
    <property type="entry name" value="SP0830-like"/>
    <property type="match status" value="1"/>
</dbReference>
<dbReference type="PIRSF" id="PIRSF008502">
    <property type="entry name" value="UCP008502"/>
    <property type="match status" value="1"/>
</dbReference>
<dbReference type="AlphaFoldDB" id="A0A398CMH8"/>
<dbReference type="Pfam" id="PF08002">
    <property type="entry name" value="DUF1697"/>
    <property type="match status" value="1"/>
</dbReference>
<organism evidence="1 2">
    <name type="scientific">Cohnella faecalis</name>
    <dbReference type="NCBI Taxonomy" id="2315694"/>
    <lineage>
        <taxon>Bacteria</taxon>
        <taxon>Bacillati</taxon>
        <taxon>Bacillota</taxon>
        <taxon>Bacilli</taxon>
        <taxon>Bacillales</taxon>
        <taxon>Paenibacillaceae</taxon>
        <taxon>Cohnella</taxon>
    </lineage>
</organism>
<sequence>MTIYAALLRGINVGGNHLVKMADLKKLFEGLGLARVQTYIQSGNVLFDSAEEEAPLRLRLERELEAACGFPIPVLLRTAAELRDIVANCPFPEEELAQAAANSKGETLYVSMLLEPPANDALERLRPYANEDDRFRDVGRDIHFLFGSGLSDSKLGNNLQKLKLPTTMRNWKTMNKLVALSGAMESE</sequence>
<dbReference type="OrthoDB" id="9806494at2"/>
<gene>
    <name evidence="1" type="ORF">D3H35_22015</name>
</gene>
<dbReference type="InterPro" id="IPR012545">
    <property type="entry name" value="DUF1697"/>
</dbReference>
<name>A0A398CMH8_9BACL</name>
<dbReference type="EMBL" id="QXJM01000040">
    <property type="protein sequence ID" value="RIE01097.1"/>
    <property type="molecule type" value="Genomic_DNA"/>
</dbReference>
<protein>
    <submittedName>
        <fullName evidence="1">DUF1697 domain-containing protein</fullName>
    </submittedName>
</protein>
<dbReference type="PANTHER" id="PTHR36439:SF1">
    <property type="entry name" value="DUF1697 DOMAIN-CONTAINING PROTEIN"/>
    <property type="match status" value="1"/>
</dbReference>
<accession>A0A398CMH8</accession>
<evidence type="ECO:0000313" key="1">
    <source>
        <dbReference type="EMBL" id="RIE01097.1"/>
    </source>
</evidence>
<dbReference type="Gene3D" id="3.30.70.1280">
    <property type="entry name" value="SP0830-like domains"/>
    <property type="match status" value="1"/>
</dbReference>